<proteinExistence type="predicted"/>
<feature type="transmembrane region" description="Helical" evidence="1">
    <location>
        <begin position="40"/>
        <end position="62"/>
    </location>
</feature>
<dbReference type="RefSeq" id="WP_137193161.1">
    <property type="nucleotide sequence ID" value="NZ_CP039964.1"/>
</dbReference>
<evidence type="ECO:0000313" key="3">
    <source>
        <dbReference type="Proteomes" id="UP000298631"/>
    </source>
</evidence>
<evidence type="ECO:0000256" key="1">
    <source>
        <dbReference type="SAM" id="Phobius"/>
    </source>
</evidence>
<accession>A0A4P8EEK5</accession>
<evidence type="ECO:0000313" key="2">
    <source>
        <dbReference type="EMBL" id="QCO55491.1"/>
    </source>
</evidence>
<name>A0A4P8EEK5_9RHOB</name>
<dbReference type="EMBL" id="CP039964">
    <property type="protein sequence ID" value="QCO55491.1"/>
    <property type="molecule type" value="Genomic_DNA"/>
</dbReference>
<dbReference type="OrthoDB" id="7873462at2"/>
<keyword evidence="1" id="KW-0812">Transmembrane</keyword>
<keyword evidence="1" id="KW-0472">Membrane</keyword>
<protein>
    <submittedName>
        <fullName evidence="2">DUF3955 domain-containing protein</fullName>
    </submittedName>
</protein>
<dbReference type="Proteomes" id="UP000298631">
    <property type="component" value="Chromosome"/>
</dbReference>
<keyword evidence="3" id="KW-1185">Reference proteome</keyword>
<reference evidence="2 3" key="1">
    <citation type="submission" date="2019-05" db="EMBL/GenBank/DDBJ databases">
        <title>Pseudorhodobacter turbinis sp. nov., isolated from the gut of the Korean turban shell.</title>
        <authorList>
            <person name="Jeong Y.-S."/>
            <person name="Kang W.-R."/>
            <person name="Bae J.-W."/>
        </authorList>
    </citation>
    <scope>NUCLEOTIDE SEQUENCE [LARGE SCALE GENOMIC DNA]</scope>
    <source>
        <strain evidence="2 3">S12M18</strain>
    </source>
</reference>
<dbReference type="AlphaFoldDB" id="A0A4P8EEK5"/>
<organism evidence="2 3">
    <name type="scientific">Pseudorhodobacter turbinis</name>
    <dbReference type="NCBI Taxonomy" id="2500533"/>
    <lineage>
        <taxon>Bacteria</taxon>
        <taxon>Pseudomonadati</taxon>
        <taxon>Pseudomonadota</taxon>
        <taxon>Alphaproteobacteria</taxon>
        <taxon>Rhodobacterales</taxon>
        <taxon>Paracoccaceae</taxon>
        <taxon>Pseudorhodobacter</taxon>
    </lineage>
</organism>
<gene>
    <name evidence="2" type="ORF">EOK75_06815</name>
</gene>
<feature type="transmembrane region" description="Helical" evidence="1">
    <location>
        <begin position="7"/>
        <end position="28"/>
    </location>
</feature>
<sequence>MKNRLRVAGIITLIIASLFWMAETFFYGDINAEGVLQESLFLPFTFLFAVAGIALLAASFIVRHRR</sequence>
<keyword evidence="1" id="KW-1133">Transmembrane helix</keyword>
<dbReference type="KEGG" id="pseb:EOK75_06815"/>